<feature type="chain" id="PRO_5019438259" evidence="2">
    <location>
        <begin position="25"/>
        <end position="242"/>
    </location>
</feature>
<comment type="caution">
    <text evidence="3">The sequence shown here is derived from an EMBL/GenBank/DDBJ whole genome shotgun (WGS) entry which is preliminary data.</text>
</comment>
<keyword evidence="2" id="KW-0732">Signal</keyword>
<dbReference type="AlphaFoldDB" id="A0A448XMV7"/>
<dbReference type="OrthoDB" id="6266291at2759"/>
<dbReference type="EMBL" id="CAAALY010265338">
    <property type="protein sequence ID" value="VEL40541.1"/>
    <property type="molecule type" value="Genomic_DNA"/>
</dbReference>
<organism evidence="3 4">
    <name type="scientific">Protopolystoma xenopodis</name>
    <dbReference type="NCBI Taxonomy" id="117903"/>
    <lineage>
        <taxon>Eukaryota</taxon>
        <taxon>Metazoa</taxon>
        <taxon>Spiralia</taxon>
        <taxon>Lophotrochozoa</taxon>
        <taxon>Platyhelminthes</taxon>
        <taxon>Monogenea</taxon>
        <taxon>Polyopisthocotylea</taxon>
        <taxon>Polystomatidea</taxon>
        <taxon>Polystomatidae</taxon>
        <taxon>Protopolystoma</taxon>
    </lineage>
</organism>
<protein>
    <submittedName>
        <fullName evidence="3">Uncharacterized protein</fullName>
    </submittedName>
</protein>
<feature type="compositionally biased region" description="Basic and acidic residues" evidence="1">
    <location>
        <begin position="117"/>
        <end position="126"/>
    </location>
</feature>
<accession>A0A448XMV7</accession>
<evidence type="ECO:0000313" key="3">
    <source>
        <dbReference type="EMBL" id="VEL40541.1"/>
    </source>
</evidence>
<evidence type="ECO:0000313" key="4">
    <source>
        <dbReference type="Proteomes" id="UP000784294"/>
    </source>
</evidence>
<proteinExistence type="predicted"/>
<gene>
    <name evidence="3" type="ORF">PXEA_LOCUS33981</name>
</gene>
<name>A0A448XMV7_9PLAT</name>
<keyword evidence="4" id="KW-1185">Reference proteome</keyword>
<evidence type="ECO:0000256" key="1">
    <source>
        <dbReference type="SAM" id="MobiDB-lite"/>
    </source>
</evidence>
<sequence length="242" mass="27041">MDQCHKRLLLVLTLVTDYASVVQTKVGRKKRRECRKQQRLTSWTPLSKPSKPVSVEAHDNDCQTCPEGWLLCSWCGRFLPPTGQLGHEAACRAEVVQRETEARLMEQQRRLRRRRRQQQERLGDRDDGAEEVGADESGAEETDVTTLRAALPEGTSWRVTRCLVRTPEGPATLLTLSRPSLGRLNSRKEAASLQSRGSAAVSGDGRDWPLSGSGATEHFGWGAFQAVALLLEMHPESVRWEG</sequence>
<reference evidence="3" key="1">
    <citation type="submission" date="2018-11" db="EMBL/GenBank/DDBJ databases">
        <authorList>
            <consortium name="Pathogen Informatics"/>
        </authorList>
    </citation>
    <scope>NUCLEOTIDE SEQUENCE</scope>
</reference>
<evidence type="ECO:0000256" key="2">
    <source>
        <dbReference type="SAM" id="SignalP"/>
    </source>
</evidence>
<feature type="signal peptide" evidence="2">
    <location>
        <begin position="1"/>
        <end position="24"/>
    </location>
</feature>
<dbReference type="Proteomes" id="UP000784294">
    <property type="component" value="Unassembled WGS sequence"/>
</dbReference>
<feature type="compositionally biased region" description="Acidic residues" evidence="1">
    <location>
        <begin position="127"/>
        <end position="143"/>
    </location>
</feature>
<feature type="region of interest" description="Disordered" evidence="1">
    <location>
        <begin position="109"/>
        <end position="144"/>
    </location>
</feature>